<evidence type="ECO:0000256" key="7">
    <source>
        <dbReference type="SAM" id="Phobius"/>
    </source>
</evidence>
<feature type="transmembrane region" description="Helical" evidence="7">
    <location>
        <begin position="408"/>
        <end position="429"/>
    </location>
</feature>
<evidence type="ECO:0000259" key="8">
    <source>
        <dbReference type="PROSITE" id="PS50850"/>
    </source>
</evidence>
<feature type="transmembrane region" description="Helical" evidence="7">
    <location>
        <begin position="441"/>
        <end position="460"/>
    </location>
</feature>
<gene>
    <name evidence="9" type="ORF">QBC33DRAFT_618891</name>
</gene>
<comment type="caution">
    <text evidence="9">The sequence shown here is derived from an EMBL/GenBank/DDBJ whole genome shotgun (WGS) entry which is preliminary data.</text>
</comment>
<accession>A0AAJ0C0R8</accession>
<dbReference type="Proteomes" id="UP001244011">
    <property type="component" value="Unassembled WGS sequence"/>
</dbReference>
<dbReference type="PROSITE" id="PS51257">
    <property type="entry name" value="PROKAR_LIPOPROTEIN"/>
    <property type="match status" value="1"/>
</dbReference>
<evidence type="ECO:0000256" key="4">
    <source>
        <dbReference type="ARBA" id="ARBA00022692"/>
    </source>
</evidence>
<feature type="transmembrane region" description="Helical" evidence="7">
    <location>
        <begin position="59"/>
        <end position="82"/>
    </location>
</feature>
<feature type="transmembrane region" description="Helical" evidence="7">
    <location>
        <begin position="159"/>
        <end position="177"/>
    </location>
</feature>
<dbReference type="FunFam" id="1.20.1250.20:FF:000134">
    <property type="entry name" value="MFS sugar transporter protein"/>
    <property type="match status" value="1"/>
</dbReference>
<feature type="transmembrane region" description="Helical" evidence="7">
    <location>
        <begin position="118"/>
        <end position="139"/>
    </location>
</feature>
<evidence type="ECO:0000256" key="2">
    <source>
        <dbReference type="ARBA" id="ARBA00010992"/>
    </source>
</evidence>
<keyword evidence="6 7" id="KW-0472">Membrane</keyword>
<evidence type="ECO:0000256" key="6">
    <source>
        <dbReference type="ARBA" id="ARBA00023136"/>
    </source>
</evidence>
<feature type="transmembrane region" description="Helical" evidence="7">
    <location>
        <begin position="21"/>
        <end position="39"/>
    </location>
</feature>
<reference evidence="9" key="1">
    <citation type="submission" date="2023-06" db="EMBL/GenBank/DDBJ databases">
        <title>Genome-scale phylogeny and comparative genomics of the fungal order Sordariales.</title>
        <authorList>
            <consortium name="Lawrence Berkeley National Laboratory"/>
            <person name="Hensen N."/>
            <person name="Bonometti L."/>
            <person name="Westerberg I."/>
            <person name="Brannstrom I.O."/>
            <person name="Guillou S."/>
            <person name="Cros-Aarteil S."/>
            <person name="Calhoun S."/>
            <person name="Haridas S."/>
            <person name="Kuo A."/>
            <person name="Mondo S."/>
            <person name="Pangilinan J."/>
            <person name="Riley R."/>
            <person name="Labutti K."/>
            <person name="Andreopoulos B."/>
            <person name="Lipzen A."/>
            <person name="Chen C."/>
            <person name="Yanf M."/>
            <person name="Daum C."/>
            <person name="Ng V."/>
            <person name="Clum A."/>
            <person name="Steindorff A."/>
            <person name="Ohm R."/>
            <person name="Martin F."/>
            <person name="Silar P."/>
            <person name="Natvig D."/>
            <person name="Lalanne C."/>
            <person name="Gautier V."/>
            <person name="Ament-Velasquez S.L."/>
            <person name="Kruys A."/>
            <person name="Hutchinson M.I."/>
            <person name="Powell A.J."/>
            <person name="Barry K."/>
            <person name="Miller A.N."/>
            <person name="Grigoriev I.V."/>
            <person name="Debuchy R."/>
            <person name="Gladieux P."/>
            <person name="Thoren M.H."/>
            <person name="Johannesson H."/>
        </authorList>
    </citation>
    <scope>NUCLEOTIDE SEQUENCE</scope>
    <source>
        <strain evidence="9">8032-3</strain>
    </source>
</reference>
<dbReference type="GO" id="GO:0016020">
    <property type="term" value="C:membrane"/>
    <property type="evidence" value="ECO:0007669"/>
    <property type="project" value="UniProtKB-SubCell"/>
</dbReference>
<dbReference type="InterPro" id="IPR020846">
    <property type="entry name" value="MFS_dom"/>
</dbReference>
<keyword evidence="4 7" id="KW-0812">Transmembrane</keyword>
<evidence type="ECO:0000313" key="10">
    <source>
        <dbReference type="Proteomes" id="UP001244011"/>
    </source>
</evidence>
<dbReference type="GO" id="GO:0005351">
    <property type="term" value="F:carbohydrate:proton symporter activity"/>
    <property type="evidence" value="ECO:0007669"/>
    <property type="project" value="TreeGrafter"/>
</dbReference>
<dbReference type="SUPFAM" id="SSF103473">
    <property type="entry name" value="MFS general substrate transporter"/>
    <property type="match status" value="1"/>
</dbReference>
<dbReference type="GeneID" id="85315904"/>
<dbReference type="AlphaFoldDB" id="A0AAJ0C0R8"/>
<keyword evidence="10" id="KW-1185">Reference proteome</keyword>
<evidence type="ECO:0000256" key="3">
    <source>
        <dbReference type="ARBA" id="ARBA00022448"/>
    </source>
</evidence>
<feature type="transmembrane region" description="Helical" evidence="7">
    <location>
        <begin position="183"/>
        <end position="204"/>
    </location>
</feature>
<organism evidence="9 10">
    <name type="scientific">Phialemonium atrogriseum</name>
    <dbReference type="NCBI Taxonomy" id="1093897"/>
    <lineage>
        <taxon>Eukaryota</taxon>
        <taxon>Fungi</taxon>
        <taxon>Dikarya</taxon>
        <taxon>Ascomycota</taxon>
        <taxon>Pezizomycotina</taxon>
        <taxon>Sordariomycetes</taxon>
        <taxon>Sordariomycetidae</taxon>
        <taxon>Cephalothecales</taxon>
        <taxon>Cephalothecaceae</taxon>
        <taxon>Phialemonium</taxon>
    </lineage>
</organism>
<dbReference type="Gene3D" id="1.20.1250.20">
    <property type="entry name" value="MFS general substrate transporter like domains"/>
    <property type="match status" value="1"/>
</dbReference>
<feature type="transmembrane region" description="Helical" evidence="7">
    <location>
        <begin position="94"/>
        <end position="112"/>
    </location>
</feature>
<proteinExistence type="inferred from homology"/>
<dbReference type="Pfam" id="PF00083">
    <property type="entry name" value="Sugar_tr"/>
    <property type="match status" value="1"/>
</dbReference>
<dbReference type="PRINTS" id="PR00171">
    <property type="entry name" value="SUGRTRNSPORT"/>
</dbReference>
<dbReference type="PANTHER" id="PTHR48022:SF31">
    <property type="entry name" value="HEXOSE TRANSPORTER"/>
    <property type="match status" value="1"/>
</dbReference>
<dbReference type="InterPro" id="IPR036259">
    <property type="entry name" value="MFS_trans_sf"/>
</dbReference>
<evidence type="ECO:0000313" key="9">
    <source>
        <dbReference type="EMBL" id="KAK1768009.1"/>
    </source>
</evidence>
<keyword evidence="9" id="KW-0762">Sugar transport</keyword>
<dbReference type="RefSeq" id="XP_060284222.1">
    <property type="nucleotide sequence ID" value="XM_060432717.1"/>
</dbReference>
<dbReference type="PROSITE" id="PS50850">
    <property type="entry name" value="MFS"/>
    <property type="match status" value="1"/>
</dbReference>
<name>A0AAJ0C0R8_9PEZI</name>
<sequence length="501" mass="54952">MRKGDILPFGAPLWVPESTNVITVLLIGCSMITSTTFGYDASMINGLNILPSYNDYFHLNTTTTALNTATLYLGGCIAGFVWGSLTDAIGRRPSLFWAAVLTIIAVALQTAAQNVGMFIFARVLIGFGTTASGITGPAYLAETLPWRRRAWGLGIFNDFYYVGGLVAAGITYGTAGIDGDWSWRLPSLVQGVFSLACIAIIPFIPESPRWLVSRGRREEALSVLARTNAGGDESDEVVLLQFREICDTLEYEKNDEAQLSLKQILRNRGARKRLVISATCAFFSTLAGNIIASYYLGPMLDNAGIKDVTTQLQINIILNAWCLVVSIFGTLYTDKLGIKATALVSTGVMIVAIFLLGALTRIYGSSNYNPGIYGTVAMIFIFMGAYSFGWTPLLYLVPAEVLNYRIRATGMGFFNFVLNATALWGVFAFPFSLEDIGWKTYMINGTWDVLVLAFVWWYWVEIKGLTLEEIDAVMDGVKHSDVPDVEVVEKEGYKAAVSRET</sequence>
<dbReference type="InterPro" id="IPR005828">
    <property type="entry name" value="MFS_sugar_transport-like"/>
</dbReference>
<keyword evidence="3" id="KW-0813">Transport</keyword>
<dbReference type="PANTHER" id="PTHR48022">
    <property type="entry name" value="PLASTIDIC GLUCOSE TRANSPORTER 4"/>
    <property type="match status" value="1"/>
</dbReference>
<feature type="transmembrane region" description="Helical" evidence="7">
    <location>
        <begin position="274"/>
        <end position="296"/>
    </location>
</feature>
<evidence type="ECO:0000256" key="1">
    <source>
        <dbReference type="ARBA" id="ARBA00004141"/>
    </source>
</evidence>
<dbReference type="InterPro" id="IPR003663">
    <property type="entry name" value="Sugar/inositol_transpt"/>
</dbReference>
<feature type="domain" description="Major facilitator superfamily (MFS) profile" evidence="8">
    <location>
        <begin position="26"/>
        <end position="463"/>
    </location>
</feature>
<feature type="transmembrane region" description="Helical" evidence="7">
    <location>
        <begin position="340"/>
        <end position="360"/>
    </location>
</feature>
<feature type="transmembrane region" description="Helical" evidence="7">
    <location>
        <begin position="316"/>
        <end position="333"/>
    </location>
</feature>
<comment type="similarity">
    <text evidence="2">Belongs to the major facilitator superfamily. Sugar transporter (TC 2.A.1.1) family.</text>
</comment>
<comment type="subcellular location">
    <subcellularLocation>
        <location evidence="1">Membrane</location>
        <topology evidence="1">Multi-pass membrane protein</topology>
    </subcellularLocation>
</comment>
<dbReference type="InterPro" id="IPR050360">
    <property type="entry name" value="MFS_Sugar_Transporters"/>
</dbReference>
<keyword evidence="5 7" id="KW-1133">Transmembrane helix</keyword>
<dbReference type="EMBL" id="MU839006">
    <property type="protein sequence ID" value="KAK1768009.1"/>
    <property type="molecule type" value="Genomic_DNA"/>
</dbReference>
<feature type="transmembrane region" description="Helical" evidence="7">
    <location>
        <begin position="372"/>
        <end position="396"/>
    </location>
</feature>
<protein>
    <submittedName>
        <fullName evidence="9">MFS sugar transporter-like protein</fullName>
    </submittedName>
</protein>
<evidence type="ECO:0000256" key="5">
    <source>
        <dbReference type="ARBA" id="ARBA00022989"/>
    </source>
</evidence>